<dbReference type="eggNOG" id="COG0438">
    <property type="taxonomic scope" value="Bacteria"/>
</dbReference>
<dbReference type="Gene3D" id="3.40.50.2000">
    <property type="entry name" value="Glycogen Phosphorylase B"/>
    <property type="match status" value="1"/>
</dbReference>
<evidence type="ECO:0000313" key="1">
    <source>
        <dbReference type="EMBL" id="ADJ41944.1"/>
    </source>
</evidence>
<gene>
    <name evidence="1" type="ordered locus">AMED_0120</name>
</gene>
<accession>A0A0H3CVJ5</accession>
<protein>
    <submittedName>
        <fullName evidence="1">Glycosyltransferase</fullName>
    </submittedName>
</protein>
<dbReference type="SUPFAM" id="SSF53756">
    <property type="entry name" value="UDP-Glycosyltransferase/glycogen phosphorylase"/>
    <property type="match status" value="1"/>
</dbReference>
<sequence>MPGRRPGRPGPRSAACTVVTRDRLAAAEVLAASYRAHHPGHDFVLLVADGDTAAGDLGLDPDEYFRLVTCHAGADLADVLRPLLLAKLLDRFDVVVLLDPDIEVHAPFEDVSLLAGDHGLVAAAALLAPLPQDGLEPEDVPGVFDGFLAAGQAARPFLEHWAGHARRRPPHRTGPDRRWPELAGGLFDLFVVRDPGLAVGYWNLHERRLAGDPPAVSGQPLRFFAFRGFDPGRPWLLTGDYPERPRVRLSAEPVLRRLCEAYRERLGSAKPVENRFAALPDGSPLTVPMRQLYHEAWLRTERAQHTPGSLDVVADKVPPHPFGDDDGRAFRQWLAEPASPLDAAAGLTRLAAAVWLSRVDLQAVFPHPRGENAAGFREWCSTHGVQEGLLPAWALPAAPPPPVPPVRDFGVNVVGYLTAGLGLGEMARVVRRAIAAAGVPMVSVVEEHSLAGSAPTGLATPDDVGAPRFGVSLLTVNSDFTRLILDSHPDAGAGRYRIGLWAWELEDFPVAMHDGFALVDEVWTPSEFATRAIAAHSPVPVRTIPVPVPDPGPVAREPGATTQFLFIFDFNSTGGRKNPWGVVDAFHRAFPDRDDVRLVLKATGGHRNVPAVERLRRVIGDDPRIELLERYLTVAELDDLYARTDAYVSLHRSEGFGLTVAEAMARGLPVIATDYSSTTEFFGPGHGWPIPCTMTDVGPDWPPYHPGGRWAEPDLDAAAAAMRAVADDPAEARRRGQAAREHVLRTRSTEVAASWMRDRLASAHRTWLASQSAGPPPRHPLVARARRLLRPVRAAARKFRGAT</sequence>
<dbReference type="GeneID" id="92867917"/>
<dbReference type="RefSeq" id="WP_013222071.1">
    <property type="nucleotide sequence ID" value="NC_014318.1"/>
</dbReference>
<dbReference type="EMBL" id="CP002000">
    <property type="protein sequence ID" value="ADJ41944.1"/>
    <property type="molecule type" value="Genomic_DNA"/>
</dbReference>
<dbReference type="OrthoDB" id="5679686at2"/>
<dbReference type="PATRIC" id="fig|749927.5.peg.123"/>
<dbReference type="HOGENOM" id="CLU_007617_0_0_11"/>
<keyword evidence="1" id="KW-0808">Transferase</keyword>
<organism evidence="1 2">
    <name type="scientific">Amycolatopsis mediterranei (strain U-32)</name>
    <dbReference type="NCBI Taxonomy" id="749927"/>
    <lineage>
        <taxon>Bacteria</taxon>
        <taxon>Bacillati</taxon>
        <taxon>Actinomycetota</taxon>
        <taxon>Actinomycetes</taxon>
        <taxon>Pseudonocardiales</taxon>
        <taxon>Pseudonocardiaceae</taxon>
        <taxon>Amycolatopsis</taxon>
    </lineage>
</organism>
<dbReference type="Pfam" id="PF13692">
    <property type="entry name" value="Glyco_trans_1_4"/>
    <property type="match status" value="1"/>
</dbReference>
<evidence type="ECO:0000313" key="2">
    <source>
        <dbReference type="Proteomes" id="UP000000328"/>
    </source>
</evidence>
<dbReference type="Proteomes" id="UP000000328">
    <property type="component" value="Chromosome"/>
</dbReference>
<reference evidence="1 2" key="1">
    <citation type="journal article" date="2010" name="Cell Res.">
        <title>Complete genome sequence of the rifamycin SV-producing Amycolatopsis mediterranei U32 revealed its genetic characteristics in phylogeny and metabolism.</title>
        <authorList>
            <person name="Zhao W."/>
            <person name="Zhong Y."/>
            <person name="Yuan H."/>
            <person name="Wang J."/>
            <person name="Zheng H."/>
            <person name="Wang Y."/>
            <person name="Cen X."/>
            <person name="Xu F."/>
            <person name="Bai J."/>
            <person name="Han X."/>
            <person name="Lu G."/>
            <person name="Zhu Y."/>
            <person name="Shao Z."/>
            <person name="Yan H."/>
            <person name="Li C."/>
            <person name="Peng N."/>
            <person name="Zhang Z."/>
            <person name="Zhang Y."/>
            <person name="Lin W."/>
            <person name="Fan Y."/>
            <person name="Qin Z."/>
            <person name="Hu Y."/>
            <person name="Zhu B."/>
            <person name="Wang S."/>
            <person name="Ding X."/>
            <person name="Zhao G.P."/>
        </authorList>
    </citation>
    <scope>NUCLEOTIDE SEQUENCE [LARGE SCALE GENOMIC DNA]</scope>
    <source>
        <strain evidence="2">U-32</strain>
    </source>
</reference>
<name>A0A0H3CVJ5_AMYMU</name>
<dbReference type="GO" id="GO:0016740">
    <property type="term" value="F:transferase activity"/>
    <property type="evidence" value="ECO:0007669"/>
    <property type="project" value="UniProtKB-KW"/>
</dbReference>
<dbReference type="PANTHER" id="PTHR46656:SF3">
    <property type="entry name" value="PUTATIVE-RELATED"/>
    <property type="match status" value="1"/>
</dbReference>
<dbReference type="AlphaFoldDB" id="A0A0H3CVJ5"/>
<dbReference type="PANTHER" id="PTHR46656">
    <property type="entry name" value="PUTATIVE-RELATED"/>
    <property type="match status" value="1"/>
</dbReference>
<dbReference type="KEGG" id="amd:AMED_0120"/>
<proteinExistence type="predicted"/>
<dbReference type="CDD" id="cd01635">
    <property type="entry name" value="Glycosyltransferase_GTB-type"/>
    <property type="match status" value="1"/>
</dbReference>